<dbReference type="Proteomes" id="UP000030826">
    <property type="component" value="Unassembled WGS sequence"/>
</dbReference>
<proteinExistence type="predicted"/>
<gene>
    <name evidence="1" type="ORF">LA66_02600</name>
</gene>
<organism evidence="1 2">
    <name type="scientific">Aureimonas altamirensis</name>
    <dbReference type="NCBI Taxonomy" id="370622"/>
    <lineage>
        <taxon>Bacteria</taxon>
        <taxon>Pseudomonadati</taxon>
        <taxon>Pseudomonadota</taxon>
        <taxon>Alphaproteobacteria</taxon>
        <taxon>Hyphomicrobiales</taxon>
        <taxon>Aurantimonadaceae</taxon>
        <taxon>Aureimonas</taxon>
    </lineage>
</organism>
<dbReference type="AlphaFoldDB" id="A0A0B1Q9P9"/>
<protein>
    <submittedName>
        <fullName evidence="1">Uncharacterized protein</fullName>
    </submittedName>
</protein>
<reference evidence="1 2" key="1">
    <citation type="submission" date="2014-09" db="EMBL/GenBank/DDBJ databases">
        <title>Isolation and characterization of Aurantimonas altamirensis ON-56566 from clinical sample following a dog bite.</title>
        <authorList>
            <person name="Eshaghi A."/>
            <person name="Li A."/>
            <person name="Shahinas D."/>
            <person name="Bahn P."/>
            <person name="Kus J.V."/>
            <person name="Patel S.N."/>
        </authorList>
    </citation>
    <scope>NUCLEOTIDE SEQUENCE [LARGE SCALE GENOMIC DNA]</scope>
    <source>
        <strain evidence="1 2">ON-56566</strain>
    </source>
</reference>
<dbReference type="EMBL" id="JRFJ01000001">
    <property type="protein sequence ID" value="KHJ55560.1"/>
    <property type="molecule type" value="Genomic_DNA"/>
</dbReference>
<comment type="caution">
    <text evidence="1">The sequence shown here is derived from an EMBL/GenBank/DDBJ whole genome shotgun (WGS) entry which is preliminary data.</text>
</comment>
<sequence>MSAIHNRAVDPELRNLIVEALDAGLLKPRSEDARVASIVADKGQGHLSAEERGIWEARVLPVLSKPISQQLAIGAIQRRGGRLGRREALPADR</sequence>
<name>A0A0B1Q9P9_9HYPH</name>
<evidence type="ECO:0000313" key="2">
    <source>
        <dbReference type="Proteomes" id="UP000030826"/>
    </source>
</evidence>
<dbReference type="OrthoDB" id="7907082at2"/>
<dbReference type="RefSeq" id="WP_039188502.1">
    <property type="nucleotide sequence ID" value="NZ_JAQRFV010000011.1"/>
</dbReference>
<accession>A0A0B1Q9P9</accession>
<evidence type="ECO:0000313" key="1">
    <source>
        <dbReference type="EMBL" id="KHJ55560.1"/>
    </source>
</evidence>